<reference evidence="2" key="1">
    <citation type="submission" date="2015-06" db="UniProtKB">
        <authorList>
            <consortium name="EnsemblPlants"/>
        </authorList>
    </citation>
    <scope>IDENTIFICATION</scope>
</reference>
<accession>I1P890</accession>
<dbReference type="eggNOG" id="KOG0205">
    <property type="taxonomic scope" value="Eukaryota"/>
</dbReference>
<dbReference type="Proteomes" id="UP000007306">
    <property type="component" value="Chromosome 3"/>
</dbReference>
<dbReference type="STRING" id="4538.I1P890"/>
<dbReference type="Pfam" id="PF00122">
    <property type="entry name" value="E1-E2_ATPase"/>
    <property type="match status" value="1"/>
</dbReference>
<evidence type="ECO:0000259" key="1">
    <source>
        <dbReference type="Pfam" id="PF00122"/>
    </source>
</evidence>
<dbReference type="Gene3D" id="2.70.150.10">
    <property type="entry name" value="Calcium-transporting ATPase, cytoplasmic transduction domain A"/>
    <property type="match status" value="1"/>
</dbReference>
<proteinExistence type="predicted"/>
<keyword evidence="3" id="KW-1185">Reference proteome</keyword>
<feature type="domain" description="P-type ATPase A" evidence="1">
    <location>
        <begin position="74"/>
        <end position="116"/>
    </location>
</feature>
<dbReference type="AlphaFoldDB" id="I1P890"/>
<dbReference type="Gramene" id="ORGLA03G0058600.1">
    <property type="protein sequence ID" value="ORGLA03G0058600.1"/>
    <property type="gene ID" value="ORGLA03G0058600"/>
</dbReference>
<name>I1P890_ORYGL</name>
<organism evidence="2 3">
    <name type="scientific">Oryza glaberrima</name>
    <name type="common">African rice</name>
    <dbReference type="NCBI Taxonomy" id="4538"/>
    <lineage>
        <taxon>Eukaryota</taxon>
        <taxon>Viridiplantae</taxon>
        <taxon>Streptophyta</taxon>
        <taxon>Embryophyta</taxon>
        <taxon>Tracheophyta</taxon>
        <taxon>Spermatophyta</taxon>
        <taxon>Magnoliopsida</taxon>
        <taxon>Liliopsida</taxon>
        <taxon>Poales</taxon>
        <taxon>Poaceae</taxon>
        <taxon>BOP clade</taxon>
        <taxon>Oryzoideae</taxon>
        <taxon>Oryzeae</taxon>
        <taxon>Oryzinae</taxon>
        <taxon>Oryza</taxon>
    </lineage>
</organism>
<dbReference type="HOGENOM" id="CLU_1870423_0_0_1"/>
<sequence>CTSLLCVHEKNKQKQPIMDFFGVQSFTVFVQSQGTDWEDFLGIVCLPIINSTISFIKENNAGDAAAALMSRLALKTKVLRDEQWQELDASTLVPGDIISIRFGDIVPADACLLEGDPLKMNCHTPFMRKMSITGMSD</sequence>
<protein>
    <recommendedName>
        <fullName evidence="1">P-type ATPase A domain-containing protein</fullName>
    </recommendedName>
</protein>
<reference evidence="2 3" key="2">
    <citation type="submission" date="2018-04" db="EMBL/GenBank/DDBJ databases">
        <title>OglaRS2 (Oryza glaberrima Reference Sequence Version 2).</title>
        <authorList>
            <person name="Zhang J."/>
            <person name="Kudrna D."/>
            <person name="Lee S."/>
            <person name="Talag J."/>
            <person name="Rajasekar S."/>
            <person name="Wing R.A."/>
        </authorList>
    </citation>
    <scope>NUCLEOTIDE SEQUENCE [LARGE SCALE GENOMIC DNA]</scope>
    <source>
        <strain evidence="2 3">cv. IRGC 96717</strain>
    </source>
</reference>
<dbReference type="InterPro" id="IPR023298">
    <property type="entry name" value="ATPase_P-typ_TM_dom_sf"/>
</dbReference>
<dbReference type="InterPro" id="IPR008250">
    <property type="entry name" value="ATPase_P-typ_transduc_dom_A_sf"/>
</dbReference>
<dbReference type="PANTHER" id="PTHR42861">
    <property type="entry name" value="CALCIUM-TRANSPORTING ATPASE"/>
    <property type="match status" value="1"/>
</dbReference>
<evidence type="ECO:0000313" key="3">
    <source>
        <dbReference type="Proteomes" id="UP000007306"/>
    </source>
</evidence>
<dbReference type="SUPFAM" id="SSF81665">
    <property type="entry name" value="Calcium ATPase, transmembrane domain M"/>
    <property type="match status" value="1"/>
</dbReference>
<dbReference type="InterPro" id="IPR059000">
    <property type="entry name" value="ATPase_P-type_domA"/>
</dbReference>
<dbReference type="Gene3D" id="1.20.1110.10">
    <property type="entry name" value="Calcium-transporting ATPase, transmembrane domain"/>
    <property type="match status" value="1"/>
</dbReference>
<dbReference type="SUPFAM" id="SSF81653">
    <property type="entry name" value="Calcium ATPase, transduction domain A"/>
    <property type="match status" value="1"/>
</dbReference>
<dbReference type="EnsemblPlants" id="ORGLA03G0058600.1">
    <property type="protein sequence ID" value="ORGLA03G0058600.1"/>
    <property type="gene ID" value="ORGLA03G0058600"/>
</dbReference>
<evidence type="ECO:0000313" key="2">
    <source>
        <dbReference type="EnsemblPlants" id="ORGLA03G0058600.1"/>
    </source>
</evidence>